<feature type="transmembrane region" description="Helical" evidence="7">
    <location>
        <begin position="161"/>
        <end position="182"/>
    </location>
</feature>
<dbReference type="InterPro" id="IPR036259">
    <property type="entry name" value="MFS_trans_sf"/>
</dbReference>
<dbReference type="Proteomes" id="UP001152561">
    <property type="component" value="Unassembled WGS sequence"/>
</dbReference>
<dbReference type="Pfam" id="PF00854">
    <property type="entry name" value="PTR2"/>
    <property type="match status" value="2"/>
</dbReference>
<evidence type="ECO:0000256" key="2">
    <source>
        <dbReference type="ARBA" id="ARBA00005982"/>
    </source>
</evidence>
<dbReference type="EMBL" id="JAJAGQ010000019">
    <property type="protein sequence ID" value="KAJ8533933.1"/>
    <property type="molecule type" value="Genomic_DNA"/>
</dbReference>
<evidence type="ECO:0000256" key="5">
    <source>
        <dbReference type="ARBA" id="ARBA00023136"/>
    </source>
</evidence>
<keyword evidence="3 7" id="KW-0812">Transmembrane</keyword>
<dbReference type="GO" id="GO:0022857">
    <property type="term" value="F:transmembrane transporter activity"/>
    <property type="evidence" value="ECO:0007669"/>
    <property type="project" value="InterPro"/>
</dbReference>
<keyword evidence="5 7" id="KW-0472">Membrane</keyword>
<proteinExistence type="inferred from homology"/>
<dbReference type="PANTHER" id="PTHR11654">
    <property type="entry name" value="OLIGOPEPTIDE TRANSPORTER-RELATED"/>
    <property type="match status" value="1"/>
</dbReference>
<comment type="subcellular location">
    <subcellularLocation>
        <location evidence="1">Membrane</location>
        <topology evidence="1">Multi-pass membrane protein</topology>
    </subcellularLocation>
</comment>
<sequence length="205" mass="23401">MSRVVPSLKPCDSNLCDERRKVYEPMFFLTIYLISIGTGGHKPSLESFGADQFDDENPEERRKKMEIIRKTTGSPLTPMLNVLVAAIRKRNLQLPSNPSHLHEVPKSETTQRSLLSHTRKLEFLDKAAILDGTQDSVEQQQNPWKLATVTVEELKLIINMIPIWLTTLPFGICVAQAATFFIKQCVTMNRKIIHNFEIPQPQFMP</sequence>
<gene>
    <name evidence="8" type="ORF">K7X08_007257</name>
</gene>
<dbReference type="GO" id="GO:0016020">
    <property type="term" value="C:membrane"/>
    <property type="evidence" value="ECO:0007669"/>
    <property type="project" value="UniProtKB-SubCell"/>
</dbReference>
<evidence type="ECO:0000313" key="9">
    <source>
        <dbReference type="Proteomes" id="UP001152561"/>
    </source>
</evidence>
<reference evidence="9" key="1">
    <citation type="journal article" date="2023" name="Proc. Natl. Acad. Sci. U.S.A.">
        <title>Genomic and structural basis for evolution of tropane alkaloid biosynthesis.</title>
        <authorList>
            <person name="Wanga Y.-J."/>
            <person name="Taina T."/>
            <person name="Yua J.-Y."/>
            <person name="Lia J."/>
            <person name="Xua B."/>
            <person name="Chenc J."/>
            <person name="D'Auriad J.C."/>
            <person name="Huanga J.-P."/>
            <person name="Huanga S.-X."/>
        </authorList>
    </citation>
    <scope>NUCLEOTIDE SEQUENCE [LARGE SCALE GENOMIC DNA]</scope>
    <source>
        <strain evidence="9">cv. KIB-2019</strain>
    </source>
</reference>
<dbReference type="Gene3D" id="1.20.1250.20">
    <property type="entry name" value="MFS general substrate transporter like domains"/>
    <property type="match status" value="2"/>
</dbReference>
<dbReference type="AlphaFoldDB" id="A0A9Q1LDP8"/>
<evidence type="ECO:0000256" key="3">
    <source>
        <dbReference type="ARBA" id="ARBA00022692"/>
    </source>
</evidence>
<dbReference type="InterPro" id="IPR000109">
    <property type="entry name" value="POT_fam"/>
</dbReference>
<evidence type="ECO:0000256" key="1">
    <source>
        <dbReference type="ARBA" id="ARBA00004141"/>
    </source>
</evidence>
<comment type="caution">
    <text evidence="8">The sequence shown here is derived from an EMBL/GenBank/DDBJ whole genome shotgun (WGS) entry which is preliminary data.</text>
</comment>
<dbReference type="OrthoDB" id="1739592at2759"/>
<evidence type="ECO:0000256" key="4">
    <source>
        <dbReference type="ARBA" id="ARBA00022989"/>
    </source>
</evidence>
<protein>
    <submittedName>
        <fullName evidence="8">Uncharacterized protein</fullName>
    </submittedName>
</protein>
<comment type="similarity">
    <text evidence="6">Belongs to the major facilitator superfamily. Phosphate:H(+) symporter (TC 2.A.1.9) family.</text>
</comment>
<name>A0A9Q1LDP8_9SOLA</name>
<accession>A0A9Q1LDP8</accession>
<organism evidence="8 9">
    <name type="scientific">Anisodus acutangulus</name>
    <dbReference type="NCBI Taxonomy" id="402998"/>
    <lineage>
        <taxon>Eukaryota</taxon>
        <taxon>Viridiplantae</taxon>
        <taxon>Streptophyta</taxon>
        <taxon>Embryophyta</taxon>
        <taxon>Tracheophyta</taxon>
        <taxon>Spermatophyta</taxon>
        <taxon>Magnoliopsida</taxon>
        <taxon>eudicotyledons</taxon>
        <taxon>Gunneridae</taxon>
        <taxon>Pentapetalae</taxon>
        <taxon>asterids</taxon>
        <taxon>lamiids</taxon>
        <taxon>Solanales</taxon>
        <taxon>Solanaceae</taxon>
        <taxon>Solanoideae</taxon>
        <taxon>Hyoscyameae</taxon>
        <taxon>Anisodus</taxon>
    </lineage>
</organism>
<keyword evidence="4 7" id="KW-1133">Transmembrane helix</keyword>
<evidence type="ECO:0000313" key="8">
    <source>
        <dbReference type="EMBL" id="KAJ8533933.1"/>
    </source>
</evidence>
<comment type="similarity">
    <text evidence="2">Belongs to the major facilitator superfamily. Proton-dependent oligopeptide transporter (POT/PTR) (TC 2.A.17) family.</text>
</comment>
<keyword evidence="9" id="KW-1185">Reference proteome</keyword>
<evidence type="ECO:0000256" key="7">
    <source>
        <dbReference type="SAM" id="Phobius"/>
    </source>
</evidence>
<evidence type="ECO:0000256" key="6">
    <source>
        <dbReference type="ARBA" id="ARBA00044504"/>
    </source>
</evidence>